<dbReference type="Gene3D" id="2.60.40.1230">
    <property type="match status" value="1"/>
</dbReference>
<reference evidence="8 9" key="1">
    <citation type="submission" date="2020-04" db="EMBL/GenBank/DDBJ databases">
        <title>Perkinsus olseni comparative genomics.</title>
        <authorList>
            <person name="Bogema D.R."/>
        </authorList>
    </citation>
    <scope>NUCLEOTIDE SEQUENCE [LARGE SCALE GENOMIC DNA]</scope>
    <source>
        <strain evidence="8">ATCC PRA-179</strain>
    </source>
</reference>
<keyword evidence="3 7" id="KW-1133">Transmembrane helix</keyword>
<feature type="region of interest" description="Disordered" evidence="6">
    <location>
        <begin position="481"/>
        <end position="518"/>
    </location>
</feature>
<feature type="transmembrane region" description="Helical" evidence="7">
    <location>
        <begin position="965"/>
        <end position="998"/>
    </location>
</feature>
<feature type="compositionally biased region" description="Basic and acidic residues" evidence="6">
    <location>
        <begin position="250"/>
        <end position="273"/>
    </location>
</feature>
<feature type="region of interest" description="Disordered" evidence="6">
    <location>
        <begin position="107"/>
        <end position="273"/>
    </location>
</feature>
<protein>
    <recommendedName>
        <fullName evidence="10">PRA1 family protein</fullName>
    </recommendedName>
</protein>
<dbReference type="Pfam" id="PF03208">
    <property type="entry name" value="PRA1"/>
    <property type="match status" value="1"/>
</dbReference>
<evidence type="ECO:0000256" key="4">
    <source>
        <dbReference type="ARBA" id="ARBA00023136"/>
    </source>
</evidence>
<feature type="transmembrane region" description="Helical" evidence="7">
    <location>
        <begin position="914"/>
        <end position="944"/>
    </location>
</feature>
<feature type="coiled-coil region" evidence="5">
    <location>
        <begin position="332"/>
        <end position="415"/>
    </location>
</feature>
<dbReference type="Proteomes" id="UP000570595">
    <property type="component" value="Unassembled WGS sequence"/>
</dbReference>
<comment type="caution">
    <text evidence="8">The sequence shown here is derived from an EMBL/GenBank/DDBJ whole genome shotgun (WGS) entry which is preliminary data.</text>
</comment>
<feature type="compositionally biased region" description="Low complexity" evidence="6">
    <location>
        <begin position="225"/>
        <end position="238"/>
    </location>
</feature>
<sequence length="1021" mass="110568">MSARAVSGSVGGGGGGRAAPAAVVVSEQDRHNAEDLAFDLRQMVRNGHIDEPQCKDLKEHCELEFSRWESLAQQAANREDFVEFERLTEIAHKLGDALRVYDEASRGGGSVRDRAASFGGQSAPLAAATSPDTHRGISTDAPPPADAGDELPQQQPAPSASAEKKSRKKKKKHQRKRSVESLEGFDAAGPASNGDRPNQSAEPAFPAFEGADAWGSVFPDPAAPPVAQADGPDAAPPGSGAGVGTLPDTTAKDEAAEKAQALEEENSDLKEQVETLSRQLTVAQSGLAMLQEQLTAAQKTMTQQEHEHAQLVDRLGKSVQIITKLRPIQGKAEVLEDRLKKANEDSNTQQQQLGEKDKVIKVLEAQLESKSKLLTETRQKLFGERDRVMAMNQEIANLRVANDEVQQEADQLAARAGVREKQLQRMRYIVDSSGLVEEDNTGAPATTSGMLSQVGSTAPDLRTSTGMTMRGMPYSQASLSQRQQMLAGSTSSIPNTTPNGTAADYASPTRDSLTQTQSQATVANMKDPLFFRQTNDMDWGRTEVHALAQPISEQYRQMLQCGSGEYSGCIFEDAAVSVRMHCSVQGLGIDLKFDLVNKGASPLVQANLIAEPRKVTAFDFTIEPVPSRSPVVMGGGKREFTGRLLVKSPYEFPPVMCINYVLSDGTPVNNYIRIPLPIPKVARPANPSSTVFFEHWRSEKFSLCEVSSRISLRNEYTQAGGLATVANALEFGGNLARLAGLDSTARSVVVVGVVPFDTLAEIMARVELSARHPGEARVETWLDSCVCMLPYAGRHHQILSRAVQYLKVMSSGIQKNEGTELKTVSMAEPPAAAAPGTPSGLDSGPMDGVREPRNKLEELKMYIMPVVARYGHLVRLVRPWREFVQFSKPTKEGEVQKRITGNIQYFQANYAICVLAILSLGILTTPSCLVLMLVLAGVWFVFLGKNEDPNWKPKINGMELSKTQRTFALLAVTLLLVLIFAGGLIMSVLGISAGLTIVHAAFNSGTQFEALDEAEQALDQI</sequence>
<dbReference type="InterPro" id="IPR004895">
    <property type="entry name" value="Prenylated_rab_accept_PRA1"/>
</dbReference>
<dbReference type="AlphaFoldDB" id="A0A7J6M4Q2"/>
<evidence type="ECO:0000256" key="6">
    <source>
        <dbReference type="SAM" id="MobiDB-lite"/>
    </source>
</evidence>
<keyword evidence="5" id="KW-0175">Coiled coil</keyword>
<keyword evidence="2 7" id="KW-0812">Transmembrane</keyword>
<dbReference type="EMBL" id="JABAHT010000081">
    <property type="protein sequence ID" value="KAF4666041.1"/>
    <property type="molecule type" value="Genomic_DNA"/>
</dbReference>
<evidence type="ECO:0000256" key="1">
    <source>
        <dbReference type="ARBA" id="ARBA00004141"/>
    </source>
</evidence>
<evidence type="ECO:0000313" key="8">
    <source>
        <dbReference type="EMBL" id="KAF4666041.1"/>
    </source>
</evidence>
<comment type="subcellular location">
    <subcellularLocation>
        <location evidence="1">Membrane</location>
        <topology evidence="1">Multi-pass membrane protein</topology>
    </subcellularLocation>
</comment>
<evidence type="ECO:0000256" key="3">
    <source>
        <dbReference type="ARBA" id="ARBA00022989"/>
    </source>
</evidence>
<evidence type="ECO:0000256" key="7">
    <source>
        <dbReference type="SAM" id="Phobius"/>
    </source>
</evidence>
<dbReference type="GO" id="GO:0016020">
    <property type="term" value="C:membrane"/>
    <property type="evidence" value="ECO:0007669"/>
    <property type="project" value="UniProtKB-SubCell"/>
</dbReference>
<dbReference type="OrthoDB" id="436553at2759"/>
<organism evidence="8 9">
    <name type="scientific">Perkinsus olseni</name>
    <name type="common">Perkinsus atlanticus</name>
    <dbReference type="NCBI Taxonomy" id="32597"/>
    <lineage>
        <taxon>Eukaryota</taxon>
        <taxon>Sar</taxon>
        <taxon>Alveolata</taxon>
        <taxon>Perkinsozoa</taxon>
        <taxon>Perkinsea</taxon>
        <taxon>Perkinsida</taxon>
        <taxon>Perkinsidae</taxon>
        <taxon>Perkinsus</taxon>
    </lineage>
</organism>
<dbReference type="PANTHER" id="PTHR19317:SF0">
    <property type="entry name" value="PRENYLATED RAB ACCEPTOR PROTEIN 1"/>
    <property type="match status" value="1"/>
</dbReference>
<gene>
    <name evidence="8" type="ORF">FOZ61_010249</name>
</gene>
<name>A0A7J6M4Q2_PEROL</name>
<feature type="compositionally biased region" description="Polar residues" evidence="6">
    <location>
        <begin position="509"/>
        <end position="518"/>
    </location>
</feature>
<feature type="compositionally biased region" description="Basic residues" evidence="6">
    <location>
        <begin position="165"/>
        <end position="176"/>
    </location>
</feature>
<evidence type="ECO:0008006" key="10">
    <source>
        <dbReference type="Google" id="ProtNLM"/>
    </source>
</evidence>
<evidence type="ECO:0000256" key="2">
    <source>
        <dbReference type="ARBA" id="ARBA00022692"/>
    </source>
</evidence>
<proteinExistence type="predicted"/>
<evidence type="ECO:0000313" key="9">
    <source>
        <dbReference type="Proteomes" id="UP000570595"/>
    </source>
</evidence>
<dbReference type="PANTHER" id="PTHR19317">
    <property type="entry name" value="PRENYLATED RAB ACCEPTOR 1-RELATED"/>
    <property type="match status" value="1"/>
</dbReference>
<feature type="compositionally biased region" description="Polar residues" evidence="6">
    <location>
        <begin position="481"/>
        <end position="500"/>
    </location>
</feature>
<evidence type="ECO:0000256" key="5">
    <source>
        <dbReference type="SAM" id="Coils"/>
    </source>
</evidence>
<accession>A0A7J6M4Q2</accession>
<dbReference type="GO" id="GO:0005794">
    <property type="term" value="C:Golgi apparatus"/>
    <property type="evidence" value="ECO:0007669"/>
    <property type="project" value="TreeGrafter"/>
</dbReference>
<keyword evidence="4 7" id="KW-0472">Membrane</keyword>